<evidence type="ECO:0000256" key="1">
    <source>
        <dbReference type="ARBA" id="ARBA00004477"/>
    </source>
</evidence>
<reference evidence="11 12" key="1">
    <citation type="journal article" date="2019" name="BMC Genomics">
        <title>New insights from Opisthorchis felineus genome: update on genomics of the epidemiologically important liver flukes.</title>
        <authorList>
            <person name="Ershov N.I."/>
            <person name="Mordvinov V.A."/>
            <person name="Prokhortchouk E.B."/>
            <person name="Pakharukova M.Y."/>
            <person name="Gunbin K.V."/>
            <person name="Ustyantsev K."/>
            <person name="Genaev M.A."/>
            <person name="Blinov A.G."/>
            <person name="Mazur A."/>
            <person name="Boulygina E."/>
            <person name="Tsygankova S."/>
            <person name="Khrameeva E."/>
            <person name="Chekanov N."/>
            <person name="Fan G."/>
            <person name="Xiao A."/>
            <person name="Zhang H."/>
            <person name="Xu X."/>
            <person name="Yang H."/>
            <person name="Solovyev V."/>
            <person name="Lee S.M."/>
            <person name="Liu X."/>
            <person name="Afonnikov D.A."/>
            <person name="Skryabin K.G."/>
        </authorList>
    </citation>
    <scope>NUCLEOTIDE SEQUENCE [LARGE SCALE GENOMIC DNA]</scope>
    <source>
        <strain evidence="11">AK-0245</strain>
        <tissue evidence="11">Whole organism</tissue>
    </source>
</reference>
<dbReference type="AlphaFoldDB" id="A0A4S2LFE8"/>
<feature type="transmembrane region" description="Helical" evidence="10">
    <location>
        <begin position="145"/>
        <end position="164"/>
    </location>
</feature>
<dbReference type="GO" id="GO:0005794">
    <property type="term" value="C:Golgi apparatus"/>
    <property type="evidence" value="ECO:0007669"/>
    <property type="project" value="TreeGrafter"/>
</dbReference>
<dbReference type="GO" id="GO:0005789">
    <property type="term" value="C:endoplasmic reticulum membrane"/>
    <property type="evidence" value="ECO:0007669"/>
    <property type="project" value="UniProtKB-SubCell"/>
</dbReference>
<keyword evidence="8 10" id="KW-0443">Lipid metabolism</keyword>
<name>A0A4S2LFE8_OPIFE</name>
<dbReference type="PANTHER" id="PTHR14467:SF0">
    <property type="entry name" value="PROTEIN ARV1"/>
    <property type="match status" value="1"/>
</dbReference>
<organism evidence="11 12">
    <name type="scientific">Opisthorchis felineus</name>
    <dbReference type="NCBI Taxonomy" id="147828"/>
    <lineage>
        <taxon>Eukaryota</taxon>
        <taxon>Metazoa</taxon>
        <taxon>Spiralia</taxon>
        <taxon>Lophotrochozoa</taxon>
        <taxon>Platyhelminthes</taxon>
        <taxon>Trematoda</taxon>
        <taxon>Digenea</taxon>
        <taxon>Opisthorchiida</taxon>
        <taxon>Opisthorchiata</taxon>
        <taxon>Opisthorchiidae</taxon>
        <taxon>Opisthorchis</taxon>
    </lineage>
</organism>
<dbReference type="GO" id="GO:0032366">
    <property type="term" value="P:intracellular sterol transport"/>
    <property type="evidence" value="ECO:0007669"/>
    <property type="project" value="UniProtKB-UniRule"/>
</dbReference>
<dbReference type="EMBL" id="SJOL01007707">
    <property type="protein sequence ID" value="TGZ62090.1"/>
    <property type="molecule type" value="Genomic_DNA"/>
</dbReference>
<evidence type="ECO:0000256" key="5">
    <source>
        <dbReference type="ARBA" id="ARBA00022824"/>
    </source>
</evidence>
<evidence type="ECO:0000256" key="2">
    <source>
        <dbReference type="ARBA" id="ARBA00009187"/>
    </source>
</evidence>
<dbReference type="OrthoDB" id="2192830at2759"/>
<comment type="caution">
    <text evidence="11">The sequence shown here is derived from an EMBL/GenBank/DDBJ whole genome shotgun (WGS) entry which is preliminary data.</text>
</comment>
<dbReference type="GO" id="GO:0016125">
    <property type="term" value="P:sterol metabolic process"/>
    <property type="evidence" value="ECO:0007669"/>
    <property type="project" value="UniProtKB-UniRule"/>
</dbReference>
<dbReference type="STRING" id="147828.A0A4S2LFE8"/>
<evidence type="ECO:0000313" key="11">
    <source>
        <dbReference type="EMBL" id="TGZ62090.1"/>
    </source>
</evidence>
<comment type="similarity">
    <text evidence="2 10">Belongs to the ARV1 family.</text>
</comment>
<gene>
    <name evidence="11" type="ORF">CRM22_007649</name>
</gene>
<dbReference type="GO" id="GO:0097036">
    <property type="term" value="P:regulation of plasma membrane sterol distribution"/>
    <property type="evidence" value="ECO:0007669"/>
    <property type="project" value="UniProtKB-UniRule"/>
</dbReference>
<sequence>MNSFRCIHCCAEVPTLYTKYTDDIIKTEFCGRCGNVADKYIEFDIFIVAVDLLVLRIEAYRHLIHNSSDKSWVRLLTLSFVLNSFVSWLSEQPTTNVDFANLSLYFNSDLYVHIITNFVLSLCFAFLLQIACCSVKQRPAWTQSIRLLSIINFGRLLSFFVLPWNDKFIFHNANLSFHTAVSSMASFLACFQSFRALTSCSYAHGLFLSLFVCSSASFLLSLLDPLLTHINW</sequence>
<evidence type="ECO:0000313" key="12">
    <source>
        <dbReference type="Proteomes" id="UP000308267"/>
    </source>
</evidence>
<comment type="function">
    <text evidence="10">Mediator of sterol homeostasis involved in sterol uptake, trafficking and distribution into membranes.</text>
</comment>
<dbReference type="Proteomes" id="UP000308267">
    <property type="component" value="Unassembled WGS sequence"/>
</dbReference>
<proteinExistence type="inferred from homology"/>
<keyword evidence="3 10" id="KW-0813">Transport</keyword>
<evidence type="ECO:0000256" key="9">
    <source>
        <dbReference type="ARBA" id="ARBA00023136"/>
    </source>
</evidence>
<evidence type="ECO:0000256" key="10">
    <source>
        <dbReference type="RuleBase" id="RU368065"/>
    </source>
</evidence>
<feature type="transmembrane region" description="Helical" evidence="10">
    <location>
        <begin position="176"/>
        <end position="194"/>
    </location>
</feature>
<keyword evidence="5 10" id="KW-0256">Endoplasmic reticulum</keyword>
<protein>
    <recommendedName>
        <fullName evidence="10">Protein ARV</fullName>
    </recommendedName>
</protein>
<keyword evidence="9 10" id="KW-0472">Membrane</keyword>
<keyword evidence="7 10" id="KW-0445">Lipid transport</keyword>
<evidence type="ECO:0000256" key="6">
    <source>
        <dbReference type="ARBA" id="ARBA00022989"/>
    </source>
</evidence>
<evidence type="ECO:0000256" key="7">
    <source>
        <dbReference type="ARBA" id="ARBA00023055"/>
    </source>
</evidence>
<evidence type="ECO:0000256" key="3">
    <source>
        <dbReference type="ARBA" id="ARBA00022448"/>
    </source>
</evidence>
<feature type="transmembrane region" description="Helical" evidence="10">
    <location>
        <begin position="206"/>
        <end position="223"/>
    </location>
</feature>
<accession>A0A4S2LFE8</accession>
<keyword evidence="4 10" id="KW-0812">Transmembrane</keyword>
<dbReference type="Pfam" id="PF04161">
    <property type="entry name" value="Arv1"/>
    <property type="match status" value="1"/>
</dbReference>
<keyword evidence="12" id="KW-1185">Reference proteome</keyword>
<comment type="subcellular location">
    <subcellularLocation>
        <location evidence="1 10">Endoplasmic reticulum membrane</location>
        <topology evidence="1 10">Multi-pass membrane protein</topology>
    </subcellularLocation>
</comment>
<evidence type="ECO:0000256" key="8">
    <source>
        <dbReference type="ARBA" id="ARBA00023098"/>
    </source>
</evidence>
<feature type="transmembrane region" description="Helical" evidence="10">
    <location>
        <begin position="110"/>
        <end position="133"/>
    </location>
</feature>
<dbReference type="EMBL" id="SJOL01007707">
    <property type="protein sequence ID" value="TGZ62089.1"/>
    <property type="molecule type" value="Genomic_DNA"/>
</dbReference>
<dbReference type="InterPro" id="IPR007290">
    <property type="entry name" value="Arv1"/>
</dbReference>
<feature type="transmembrane region" description="Helical" evidence="10">
    <location>
        <begin position="71"/>
        <end position="90"/>
    </location>
</feature>
<keyword evidence="6 10" id="KW-1133">Transmembrane helix</keyword>
<dbReference type="PANTHER" id="PTHR14467">
    <property type="entry name" value="ARV1"/>
    <property type="match status" value="1"/>
</dbReference>
<dbReference type="GO" id="GO:0032541">
    <property type="term" value="C:cortical endoplasmic reticulum"/>
    <property type="evidence" value="ECO:0007669"/>
    <property type="project" value="TreeGrafter"/>
</dbReference>
<evidence type="ECO:0000256" key="4">
    <source>
        <dbReference type="ARBA" id="ARBA00022692"/>
    </source>
</evidence>
<dbReference type="GO" id="GO:0006665">
    <property type="term" value="P:sphingolipid metabolic process"/>
    <property type="evidence" value="ECO:0007669"/>
    <property type="project" value="TreeGrafter"/>
</dbReference>